<evidence type="ECO:0000256" key="1">
    <source>
        <dbReference type="SAM" id="MobiDB-lite"/>
    </source>
</evidence>
<dbReference type="Gene3D" id="3.40.630.100">
    <property type="entry name" value="Poly-gamma-glutamate hydrolase, zinc-binding motif"/>
    <property type="match status" value="1"/>
</dbReference>
<evidence type="ECO:0000313" key="2">
    <source>
        <dbReference type="EMBL" id="TDL79740.1"/>
    </source>
</evidence>
<dbReference type="OrthoDB" id="7721587at2"/>
<dbReference type="Pfam" id="PF05908">
    <property type="entry name" value="Gamma_PGA_hydro"/>
    <property type="match status" value="1"/>
</dbReference>
<sequence>MADRYTSFTDLAANERLDIDYQIRVLERGSDTVILAPHGGWIEPDTSKIAEAIAGSVFSFYAFESLRNAPHGHFHITSHRFDEPNAVTILGRSWTAIAVHGRRDEGTDAVWLGGRAIDLRDAVGNSLRSAGFETELNKRLPGTEATNICNRTRSGEGVQLELSRRLRRQLVCDANLLRSFANAVQDSVPPPPVNRTPPTRQVLRTSPSAGRKAALQHGYDRLVWANRSPGSGRRSQHDAEKES</sequence>
<reference evidence="2 3" key="1">
    <citation type="submission" date="2019-03" db="EMBL/GenBank/DDBJ databases">
        <title>Primorskyibacter sp. SS33 isolated from sediments.</title>
        <authorList>
            <person name="Xunke S."/>
        </authorList>
    </citation>
    <scope>NUCLEOTIDE SEQUENCE [LARGE SCALE GENOMIC DNA]</scope>
    <source>
        <strain evidence="2 3">SS33</strain>
    </source>
</reference>
<gene>
    <name evidence="2" type="ORF">E2L08_08430</name>
</gene>
<organism evidence="2 3">
    <name type="scientific">Palleronia sediminis</name>
    <dbReference type="NCBI Taxonomy" id="2547833"/>
    <lineage>
        <taxon>Bacteria</taxon>
        <taxon>Pseudomonadati</taxon>
        <taxon>Pseudomonadota</taxon>
        <taxon>Alphaproteobacteria</taxon>
        <taxon>Rhodobacterales</taxon>
        <taxon>Roseobacteraceae</taxon>
        <taxon>Palleronia</taxon>
    </lineage>
</organism>
<accession>A0A4R6A7S5</accession>
<comment type="caution">
    <text evidence="2">The sequence shown here is derived from an EMBL/GenBank/DDBJ whole genome shotgun (WGS) entry which is preliminary data.</text>
</comment>
<dbReference type="InterPro" id="IPR008585">
    <property type="entry name" value="Gamma_PGA_hydro"/>
</dbReference>
<dbReference type="EMBL" id="SNAA01000008">
    <property type="protein sequence ID" value="TDL79740.1"/>
    <property type="molecule type" value="Genomic_DNA"/>
</dbReference>
<proteinExistence type="predicted"/>
<protein>
    <submittedName>
        <fullName evidence="2">Replication protein</fullName>
    </submittedName>
</protein>
<feature type="region of interest" description="Disordered" evidence="1">
    <location>
        <begin position="187"/>
        <end position="243"/>
    </location>
</feature>
<dbReference type="AlphaFoldDB" id="A0A4R6A7S5"/>
<dbReference type="InterPro" id="IPR038128">
    <property type="entry name" value="Gamma_PGA_hydro_sf"/>
</dbReference>
<keyword evidence="3" id="KW-1185">Reference proteome</keyword>
<name>A0A4R6A7S5_9RHOB</name>
<evidence type="ECO:0000313" key="3">
    <source>
        <dbReference type="Proteomes" id="UP000295701"/>
    </source>
</evidence>
<dbReference type="Proteomes" id="UP000295701">
    <property type="component" value="Unassembled WGS sequence"/>
</dbReference>